<dbReference type="GO" id="GO:0007165">
    <property type="term" value="P:signal transduction"/>
    <property type="evidence" value="ECO:0007669"/>
    <property type="project" value="UniProtKB-KW"/>
</dbReference>
<comment type="similarity">
    <text evidence="2">Belongs to the methyl-accepting chemotaxis (MCP) protein family.</text>
</comment>
<dbReference type="PANTHER" id="PTHR32089:SF112">
    <property type="entry name" value="LYSOZYME-LIKE PROTEIN-RELATED"/>
    <property type="match status" value="1"/>
</dbReference>
<dbReference type="PROSITE" id="PS50111">
    <property type="entry name" value="CHEMOTAXIS_TRANSDUC_2"/>
    <property type="match status" value="1"/>
</dbReference>
<evidence type="ECO:0000256" key="2">
    <source>
        <dbReference type="ARBA" id="ARBA00029447"/>
    </source>
</evidence>
<dbReference type="PROSITE" id="PS50112">
    <property type="entry name" value="PAS"/>
    <property type="match status" value="1"/>
</dbReference>
<evidence type="ECO:0000256" key="1">
    <source>
        <dbReference type="ARBA" id="ARBA00023224"/>
    </source>
</evidence>
<dbReference type="Gene3D" id="3.30.450.20">
    <property type="entry name" value="PAS domain"/>
    <property type="match status" value="1"/>
</dbReference>
<evidence type="ECO:0000256" key="3">
    <source>
        <dbReference type="PROSITE-ProRule" id="PRU00284"/>
    </source>
</evidence>
<dbReference type="PRINTS" id="PR00260">
    <property type="entry name" value="CHEMTRNSDUCR"/>
</dbReference>
<dbReference type="CDD" id="cd00130">
    <property type="entry name" value="PAS"/>
    <property type="match status" value="1"/>
</dbReference>
<dbReference type="NCBIfam" id="TIGR00229">
    <property type="entry name" value="sensory_box"/>
    <property type="match status" value="1"/>
</dbReference>
<dbReference type="Proteomes" id="UP000546200">
    <property type="component" value="Unassembled WGS sequence"/>
</dbReference>
<proteinExistence type="inferred from homology"/>
<reference evidence="6 7" key="1">
    <citation type="submission" date="2020-08" db="EMBL/GenBank/DDBJ databases">
        <title>Genomic Encyclopedia of Type Strains, Phase IV (KMG-IV): sequencing the most valuable type-strain genomes for metagenomic binning, comparative biology and taxonomic classification.</title>
        <authorList>
            <person name="Goeker M."/>
        </authorList>
    </citation>
    <scope>NUCLEOTIDE SEQUENCE [LARGE SCALE GENOMIC DNA]</scope>
    <source>
        <strain evidence="6 7">DSM 100044</strain>
    </source>
</reference>
<dbReference type="InterPro" id="IPR000014">
    <property type="entry name" value="PAS"/>
</dbReference>
<keyword evidence="1 3" id="KW-0807">Transducer</keyword>
<dbReference type="InterPro" id="IPR013655">
    <property type="entry name" value="PAS_fold_3"/>
</dbReference>
<evidence type="ECO:0000313" key="7">
    <source>
        <dbReference type="Proteomes" id="UP000546200"/>
    </source>
</evidence>
<dbReference type="InterPro" id="IPR035965">
    <property type="entry name" value="PAS-like_dom_sf"/>
</dbReference>
<protein>
    <submittedName>
        <fullName evidence="6">Methyl-accepting chemotaxis protein</fullName>
    </submittedName>
</protein>
<dbReference type="GO" id="GO:0004888">
    <property type="term" value="F:transmembrane signaling receptor activity"/>
    <property type="evidence" value="ECO:0007669"/>
    <property type="project" value="InterPro"/>
</dbReference>
<dbReference type="GO" id="GO:0016020">
    <property type="term" value="C:membrane"/>
    <property type="evidence" value="ECO:0007669"/>
    <property type="project" value="InterPro"/>
</dbReference>
<name>A0A7W9EX51_9SPHN</name>
<dbReference type="SUPFAM" id="SSF58104">
    <property type="entry name" value="Methyl-accepting chemotaxis protein (MCP) signaling domain"/>
    <property type="match status" value="1"/>
</dbReference>
<dbReference type="SUPFAM" id="SSF55785">
    <property type="entry name" value="PYP-like sensor domain (PAS domain)"/>
    <property type="match status" value="1"/>
</dbReference>
<organism evidence="6 7">
    <name type="scientific">Sphingomonas aerophila</name>
    <dbReference type="NCBI Taxonomy" id="1344948"/>
    <lineage>
        <taxon>Bacteria</taxon>
        <taxon>Pseudomonadati</taxon>
        <taxon>Pseudomonadota</taxon>
        <taxon>Alphaproteobacteria</taxon>
        <taxon>Sphingomonadales</taxon>
        <taxon>Sphingomonadaceae</taxon>
        <taxon>Sphingomonas</taxon>
    </lineage>
</organism>
<evidence type="ECO:0000313" key="6">
    <source>
        <dbReference type="EMBL" id="MBB5716407.1"/>
    </source>
</evidence>
<evidence type="ECO:0000259" key="5">
    <source>
        <dbReference type="PROSITE" id="PS50112"/>
    </source>
</evidence>
<keyword evidence="7" id="KW-1185">Reference proteome</keyword>
<comment type="caution">
    <text evidence="6">The sequence shown here is derived from an EMBL/GenBank/DDBJ whole genome shotgun (WGS) entry which is preliminary data.</text>
</comment>
<dbReference type="RefSeq" id="WP_221234809.1">
    <property type="nucleotide sequence ID" value="NZ_JACIJK010000010.1"/>
</dbReference>
<dbReference type="AlphaFoldDB" id="A0A7W9EX51"/>
<evidence type="ECO:0000259" key="4">
    <source>
        <dbReference type="PROSITE" id="PS50111"/>
    </source>
</evidence>
<feature type="domain" description="PAS" evidence="5">
    <location>
        <begin position="30"/>
        <end position="60"/>
    </location>
</feature>
<dbReference type="PANTHER" id="PTHR32089">
    <property type="entry name" value="METHYL-ACCEPTING CHEMOTAXIS PROTEIN MCPB"/>
    <property type="match status" value="1"/>
</dbReference>
<dbReference type="Pfam" id="PF00015">
    <property type="entry name" value="MCPsignal"/>
    <property type="match status" value="1"/>
</dbReference>
<dbReference type="Gene3D" id="6.10.250.3200">
    <property type="match status" value="1"/>
</dbReference>
<accession>A0A7W9EX51</accession>
<dbReference type="InterPro" id="IPR004090">
    <property type="entry name" value="Chemotax_Me-accpt_rcpt"/>
</dbReference>
<dbReference type="InterPro" id="IPR004089">
    <property type="entry name" value="MCPsignal_dom"/>
</dbReference>
<gene>
    <name evidence="6" type="ORF">FHS94_003270</name>
</gene>
<sequence length="219" mass="23844">MTEQIHAVASRPGDRYCRDAWDAVCGSQAVVEFDRDGIVTWANDEFLTLVGYSKSRLVGQHHRTLCDEAYGRSEAYAAFWAKLRAGQFDRGMYPRRRGDGTELWLQATYNPLFRSNKVHRILKVATDVTGKVELERAVTEREAALRATVADLADVVKSISAIASQTNLLALNAAIEAARAGEAGRGFAVVAGEVKRLASNTSAATSKASRMVEQHGGDA</sequence>
<feature type="domain" description="Methyl-accepting transducer" evidence="4">
    <location>
        <begin position="145"/>
        <end position="219"/>
    </location>
</feature>
<dbReference type="Pfam" id="PF08447">
    <property type="entry name" value="PAS_3"/>
    <property type="match status" value="1"/>
</dbReference>
<dbReference type="GO" id="GO:0006935">
    <property type="term" value="P:chemotaxis"/>
    <property type="evidence" value="ECO:0007669"/>
    <property type="project" value="InterPro"/>
</dbReference>
<dbReference type="EMBL" id="JACIJK010000010">
    <property type="protein sequence ID" value="MBB5716407.1"/>
    <property type="molecule type" value="Genomic_DNA"/>
</dbReference>